<name>A0ABN2SPN3_9ACTN</name>
<gene>
    <name evidence="2" type="ORF">GCM10009799_13770</name>
</gene>
<dbReference type="Pfam" id="PF01861">
    <property type="entry name" value="BpsA_C"/>
    <property type="match status" value="1"/>
</dbReference>
<evidence type="ECO:0000313" key="2">
    <source>
        <dbReference type="EMBL" id="GAA1989328.1"/>
    </source>
</evidence>
<dbReference type="PROSITE" id="PS00092">
    <property type="entry name" value="N6_MTASE"/>
    <property type="match status" value="1"/>
</dbReference>
<dbReference type="InterPro" id="IPR002723">
    <property type="entry name" value="BpsA_C"/>
</dbReference>
<dbReference type="SUPFAM" id="SSF53335">
    <property type="entry name" value="S-adenosyl-L-methionine-dependent methyltransferases"/>
    <property type="match status" value="1"/>
</dbReference>
<dbReference type="Gene3D" id="3.40.50.150">
    <property type="entry name" value="Vaccinia Virus protein VP39"/>
    <property type="match status" value="1"/>
</dbReference>
<dbReference type="InterPro" id="IPR002052">
    <property type="entry name" value="DNA_methylase_N6_adenine_CS"/>
</dbReference>
<proteinExistence type="predicted"/>
<protein>
    <submittedName>
        <fullName evidence="2">Bis-aminopropyl spermidine synthase family protein</fullName>
    </submittedName>
</protein>
<feature type="domain" description="N(4)-bis(aminopropyl)spermidine synthase C-terminal" evidence="1">
    <location>
        <begin position="123"/>
        <end position="310"/>
    </location>
</feature>
<dbReference type="PANTHER" id="PTHR23290">
    <property type="entry name" value="RRNA N6-ADENOSINE-METHYLTRANSFERASE METTL5"/>
    <property type="match status" value="1"/>
</dbReference>
<dbReference type="EMBL" id="BAAAPC010000005">
    <property type="protein sequence ID" value="GAA1989328.1"/>
    <property type="molecule type" value="Genomic_DNA"/>
</dbReference>
<dbReference type="Proteomes" id="UP001501585">
    <property type="component" value="Unassembled WGS sequence"/>
</dbReference>
<organism evidence="2 3">
    <name type="scientific">Nocardiopsis rhodophaea</name>
    <dbReference type="NCBI Taxonomy" id="280238"/>
    <lineage>
        <taxon>Bacteria</taxon>
        <taxon>Bacillati</taxon>
        <taxon>Actinomycetota</taxon>
        <taxon>Actinomycetes</taxon>
        <taxon>Streptosporangiales</taxon>
        <taxon>Nocardiopsidaceae</taxon>
        <taxon>Nocardiopsis</taxon>
    </lineage>
</organism>
<dbReference type="InterPro" id="IPR029063">
    <property type="entry name" value="SAM-dependent_MTases_sf"/>
</dbReference>
<sequence>MRPVPWDDRGVIDHPGELSDLLREQGADAARLHDVLAALAGGGWWSTRDLVRETAVAHRLVERVVEALGEEVERETADRAADAGRETRVRLRSPSRYTGFSRPRLADPVGHLLDGHAEAAAELERLVAEAPSSRVDLDHVAASARTALRRGVFLAARFALPGARLLCVGDHDLTSLATTLVGKDTEAVVVDIDERMLAYIDAAAQRLGLPVRCHFADLRLGLPEAVRGQADLVFTDPPYTPEGVELFVRRGLEGLADPRRGRVLVAYGASETTPALVAKTQSRLVRMGLVSEAIWPDFNRYLGAEAIGATSDLYVLRPTSRTPVGDAAGADAARIYSQGANAKEAAAALPEEDARSVLERVAGDSDTGRVDTVVGAWPKGAVPDGVRGVRLSTWLGSPTPGDRVAINLTGGWEALLDRVILAASAREVHVVVPSSAEAVRDREGQEALRARIEPRYTVRFLRGVPGPRATVVVARARELGAEASPGQRLLWHCQDRAHGRLTSTLREGLIAVTAQLGLPLNKKGARTRVAASAPWLPGHTLLDLPGHRFGELRAVTDRLVAEFRD</sequence>
<accession>A0ABN2SPN3</accession>
<dbReference type="PANTHER" id="PTHR23290:SF0">
    <property type="entry name" value="RRNA N6-ADENOSINE-METHYLTRANSFERASE METTL5"/>
    <property type="match status" value="1"/>
</dbReference>
<comment type="caution">
    <text evidence="2">The sequence shown here is derived from an EMBL/GenBank/DDBJ whole genome shotgun (WGS) entry which is preliminary data.</text>
</comment>
<keyword evidence="3" id="KW-1185">Reference proteome</keyword>
<reference evidence="2 3" key="1">
    <citation type="journal article" date="2019" name="Int. J. Syst. Evol. Microbiol.">
        <title>The Global Catalogue of Microorganisms (GCM) 10K type strain sequencing project: providing services to taxonomists for standard genome sequencing and annotation.</title>
        <authorList>
            <consortium name="The Broad Institute Genomics Platform"/>
            <consortium name="The Broad Institute Genome Sequencing Center for Infectious Disease"/>
            <person name="Wu L."/>
            <person name="Ma J."/>
        </authorList>
    </citation>
    <scope>NUCLEOTIDE SEQUENCE [LARGE SCALE GENOMIC DNA]</scope>
    <source>
        <strain evidence="2 3">JCM 15313</strain>
    </source>
</reference>
<evidence type="ECO:0000313" key="3">
    <source>
        <dbReference type="Proteomes" id="UP001501585"/>
    </source>
</evidence>
<dbReference type="InterPro" id="IPR051720">
    <property type="entry name" value="rRNA_MeTrfase/Polyamine_Synth"/>
</dbReference>
<evidence type="ECO:0000259" key="1">
    <source>
        <dbReference type="Pfam" id="PF01861"/>
    </source>
</evidence>